<dbReference type="EMBL" id="LNYA01000023">
    <property type="protein sequence ID" value="KTC98211.1"/>
    <property type="molecule type" value="Genomic_DNA"/>
</dbReference>
<dbReference type="PATRIC" id="fig|448.7.peg.1323"/>
<dbReference type="AlphaFoldDB" id="A0A0W0TR91"/>
<comment type="caution">
    <text evidence="1">The sequence shown here is derived from an EMBL/GenBank/DDBJ whole genome shotgun (WGS) entry which is preliminary data.</text>
</comment>
<keyword evidence="2" id="KW-1185">Reference proteome</keyword>
<sequence length="146" mass="16916">MNYLITRFIDLGEYIKRSNEGFKITNLLFDYVKTHGNTLKAEHITKLVLRGDSFSLTGINILGCLYDNYSEHVLTLKLIEKFKFSPSLHYYCSIRERYIDQPSPSWMSPDNDLIVGNLTLDLKSSDYLSKWANRGDSAFLSYLKEV</sequence>
<dbReference type="Proteomes" id="UP000054773">
    <property type="component" value="Unassembled WGS sequence"/>
</dbReference>
<reference evidence="1 2" key="1">
    <citation type="submission" date="2015-11" db="EMBL/GenBank/DDBJ databases">
        <title>Genomic analysis of 38 Legionella species identifies large and diverse effector repertoires.</title>
        <authorList>
            <person name="Burstein D."/>
            <person name="Amaro F."/>
            <person name="Zusman T."/>
            <person name="Lifshitz Z."/>
            <person name="Cohen O."/>
            <person name="Gilbert J.A."/>
            <person name="Pupko T."/>
            <person name="Shuman H.A."/>
            <person name="Segal G."/>
        </authorList>
    </citation>
    <scope>NUCLEOTIDE SEQUENCE [LARGE SCALE GENOMIC DNA]</scope>
    <source>
        <strain evidence="1 2">SE-32A-C8</strain>
    </source>
</reference>
<evidence type="ECO:0000313" key="2">
    <source>
        <dbReference type="Proteomes" id="UP000054773"/>
    </source>
</evidence>
<dbReference type="STRING" id="448.Lery_1265"/>
<dbReference type="RefSeq" id="WP_162262957.1">
    <property type="nucleotide sequence ID" value="NZ_CAAAHY010000039.1"/>
</dbReference>
<proteinExistence type="predicted"/>
<accession>A0A0W0TR91</accession>
<evidence type="ECO:0000313" key="1">
    <source>
        <dbReference type="EMBL" id="KTC98211.1"/>
    </source>
</evidence>
<name>A0A0W0TR91_LEGER</name>
<protein>
    <submittedName>
        <fullName evidence="1">Uncharacterized protein</fullName>
    </submittedName>
</protein>
<organism evidence="1 2">
    <name type="scientific">Legionella erythra</name>
    <dbReference type="NCBI Taxonomy" id="448"/>
    <lineage>
        <taxon>Bacteria</taxon>
        <taxon>Pseudomonadati</taxon>
        <taxon>Pseudomonadota</taxon>
        <taxon>Gammaproteobacteria</taxon>
        <taxon>Legionellales</taxon>
        <taxon>Legionellaceae</taxon>
        <taxon>Legionella</taxon>
    </lineage>
</organism>
<gene>
    <name evidence="1" type="ORF">Lery_1265</name>
</gene>